<dbReference type="InterPro" id="IPR017451">
    <property type="entry name" value="F-box-assoc_interact_dom"/>
</dbReference>
<evidence type="ECO:0000313" key="2">
    <source>
        <dbReference type="EMBL" id="CAL4942388.1"/>
    </source>
</evidence>
<reference evidence="3" key="1">
    <citation type="submission" date="2024-06" db="EMBL/GenBank/DDBJ databases">
        <authorList>
            <person name="Ryan C."/>
        </authorList>
    </citation>
    <scope>NUCLEOTIDE SEQUENCE [LARGE SCALE GENOMIC DNA]</scope>
</reference>
<dbReference type="InterPro" id="IPR013187">
    <property type="entry name" value="F-box-assoc_dom_typ3"/>
</dbReference>
<dbReference type="InterPro" id="IPR036922">
    <property type="entry name" value="Rieske_2Fe-2S_sf"/>
</dbReference>
<dbReference type="EMBL" id="OZ075126">
    <property type="protein sequence ID" value="CAL4942388.1"/>
    <property type="molecule type" value="Genomic_DNA"/>
</dbReference>
<dbReference type="Gene3D" id="1.20.1280.50">
    <property type="match status" value="1"/>
</dbReference>
<keyword evidence="3" id="KW-1185">Reference proteome</keyword>
<accession>A0ABC8YDA0</accession>
<dbReference type="InterPro" id="IPR001810">
    <property type="entry name" value="F-box_dom"/>
</dbReference>
<dbReference type="PROSITE" id="PS50181">
    <property type="entry name" value="FBOX"/>
    <property type="match status" value="1"/>
</dbReference>
<dbReference type="SUPFAM" id="SSF81383">
    <property type="entry name" value="F-box domain"/>
    <property type="match status" value="2"/>
</dbReference>
<dbReference type="Pfam" id="PF00646">
    <property type="entry name" value="F-box"/>
    <property type="match status" value="2"/>
</dbReference>
<evidence type="ECO:0000313" key="3">
    <source>
        <dbReference type="Proteomes" id="UP001497457"/>
    </source>
</evidence>
<dbReference type="Proteomes" id="UP001497457">
    <property type="component" value="Chromosome 16b"/>
</dbReference>
<evidence type="ECO:0000259" key="1">
    <source>
        <dbReference type="PROSITE" id="PS50181"/>
    </source>
</evidence>
<dbReference type="SMART" id="SM00256">
    <property type="entry name" value="FBOX"/>
    <property type="match status" value="2"/>
</dbReference>
<sequence>MEAAPGRIKRRKAAMMTVLPDELLDEIFARLPAKSVGRFRCVSRSWAGTLSSASFVDLHLRRANPAGQPKVFLVAGASAAEDDALFYSWQAPAGRQIKKLMSLDTDTFPQPEFLCPLTKPCRGLVLLRCPPTLSYYVCNPSTGALLPVPDTRIDGGGECHVSYGLGYAATAGEHEHKLARLLCFVHDGAPVATRCEVLVLGASAHWRPSAGRAPACALSPEKAAVFLNGRLHFAGYGGEIVALDVAGETFAVLRHPAEVPATASPCLTELGGCLCVSHGLARFGEPYTAWLLRDYEAGRWEKLCCIDQAVWPDAELGVAPVDVFHDGASGRSKIVLRAGARTLLAVDPERVCCPDVLLSPKSVEAMGGRGSGYVRLGLYEESLVTPGRTAEEIVFASPVVTAWAEVLKRVPARSVARLSLVCRDWRALIGTGRFVHSQSLHAQLNNKAPRIVFSDCKNAGQFTALDDICVHAAAPPLVSHGRSKFVCSQPCHGLVIWGHASIGYYVCNPSTARRTKLRVTFDDDGDLPDTSSGECGEAAFFAGRVGLGYDTVTNRHRLVCLSYTRRSLATREYRMECAVQNIRDGGAWCSVDPPPPRPVANAPPVDVGGRLFWAVDPELAPPGPPGSAAGGEIVAMDNHTCDFEVLQGPPCGWDGELVAILELRGKLGAACAHRSSNTLVMWTMRDCGGGRSSWSVECRIELGEHSPEYSCETIVPLAVDPNGHCVLLSTGTSLGWYDTRTGTIQTIYSLGTPSERGQKFVPVVYHESLFRPDGMRRLRAPANANLQ</sequence>
<reference evidence="2 3" key="2">
    <citation type="submission" date="2024-10" db="EMBL/GenBank/DDBJ databases">
        <authorList>
            <person name="Ryan C."/>
        </authorList>
    </citation>
    <scope>NUCLEOTIDE SEQUENCE [LARGE SCALE GENOMIC DNA]</scope>
</reference>
<dbReference type="InterPro" id="IPR050796">
    <property type="entry name" value="SCF_F-box_component"/>
</dbReference>
<dbReference type="InterPro" id="IPR036047">
    <property type="entry name" value="F-box-like_dom_sf"/>
</dbReference>
<organism evidence="2 3">
    <name type="scientific">Urochloa decumbens</name>
    <dbReference type="NCBI Taxonomy" id="240449"/>
    <lineage>
        <taxon>Eukaryota</taxon>
        <taxon>Viridiplantae</taxon>
        <taxon>Streptophyta</taxon>
        <taxon>Embryophyta</taxon>
        <taxon>Tracheophyta</taxon>
        <taxon>Spermatophyta</taxon>
        <taxon>Magnoliopsida</taxon>
        <taxon>Liliopsida</taxon>
        <taxon>Poales</taxon>
        <taxon>Poaceae</taxon>
        <taxon>PACMAD clade</taxon>
        <taxon>Panicoideae</taxon>
        <taxon>Panicodae</taxon>
        <taxon>Paniceae</taxon>
        <taxon>Melinidinae</taxon>
        <taxon>Urochloa</taxon>
    </lineage>
</organism>
<dbReference type="NCBIfam" id="TIGR01640">
    <property type="entry name" value="F_box_assoc_1"/>
    <property type="match status" value="1"/>
</dbReference>
<proteinExistence type="predicted"/>
<dbReference type="PANTHER" id="PTHR31672:SF13">
    <property type="entry name" value="F-BOX PROTEIN CPR30-LIKE"/>
    <property type="match status" value="1"/>
</dbReference>
<protein>
    <recommendedName>
        <fullName evidence="1">F-box domain-containing protein</fullName>
    </recommendedName>
</protein>
<dbReference type="CDD" id="cd22157">
    <property type="entry name" value="F-box_AtFBW1-like"/>
    <property type="match status" value="1"/>
</dbReference>
<feature type="domain" description="F-box" evidence="1">
    <location>
        <begin position="13"/>
        <end position="63"/>
    </location>
</feature>
<dbReference type="Gene3D" id="2.102.10.10">
    <property type="entry name" value="Rieske [2Fe-2S] iron-sulphur domain"/>
    <property type="match status" value="1"/>
</dbReference>
<dbReference type="Pfam" id="PF08268">
    <property type="entry name" value="FBA_3"/>
    <property type="match status" value="2"/>
</dbReference>
<gene>
    <name evidence="2" type="ORF">URODEC1_LOCUS33562</name>
</gene>
<name>A0ABC8YDA0_9POAL</name>
<dbReference type="AlphaFoldDB" id="A0ABC8YDA0"/>
<dbReference type="PANTHER" id="PTHR31672">
    <property type="entry name" value="BNACNNG10540D PROTEIN"/>
    <property type="match status" value="1"/>
</dbReference>